<dbReference type="Proteomes" id="UP001165064">
    <property type="component" value="Unassembled WGS sequence"/>
</dbReference>
<dbReference type="EMBL" id="BSXS01006288">
    <property type="protein sequence ID" value="GME85314.1"/>
    <property type="molecule type" value="Genomic_DNA"/>
</dbReference>
<sequence>MGFLLFVVLGENVQTNLSYLNNIFCKKFSSVNDTVKEKFMTMNHDGAYLKAVDSKHFLQNFYLVYLFRFGDIVIDEPMFSKGGDYYIKRQNSGSTRRFGSNRPGLSSSERREVYLMITECSFILQLIILMEYPRDELNFLEEWITEFSKKLKEFQFKPRFRNTILVMLTFPFHMLLHIKFFMSKFGPLRMYWSFPMERVCHTVTVLSKAPSTRVQLIGLTTMLKSTFEAAIISGESTVDDVSQEPELKERTKKFDPYDMILKKCYDKDLRNEVWEVARNASRVAGKGPELSPKAQIRPYQLHKDKELIKPYGLHKVSHLTLTGGDFSSNTEVCYFMKDEERVYALVDKLYHYTSLPRGK</sequence>
<accession>A0ACB5TCJ5</accession>
<comment type="caution">
    <text evidence="1">The sequence shown here is derived from an EMBL/GenBank/DDBJ whole genome shotgun (WGS) entry which is preliminary data.</text>
</comment>
<keyword evidence="2" id="KW-1185">Reference proteome</keyword>
<name>A0ACB5TCJ5_AMBMO</name>
<protein>
    <submittedName>
        <fullName evidence="1">Unnamed protein product</fullName>
    </submittedName>
</protein>
<organism evidence="1 2">
    <name type="scientific">Ambrosiozyma monospora</name>
    <name type="common">Yeast</name>
    <name type="synonym">Endomycopsis monosporus</name>
    <dbReference type="NCBI Taxonomy" id="43982"/>
    <lineage>
        <taxon>Eukaryota</taxon>
        <taxon>Fungi</taxon>
        <taxon>Dikarya</taxon>
        <taxon>Ascomycota</taxon>
        <taxon>Saccharomycotina</taxon>
        <taxon>Pichiomycetes</taxon>
        <taxon>Pichiales</taxon>
        <taxon>Pichiaceae</taxon>
        <taxon>Ambrosiozyma</taxon>
    </lineage>
</organism>
<reference evidence="1" key="1">
    <citation type="submission" date="2023-04" db="EMBL/GenBank/DDBJ databases">
        <title>Ambrosiozyma monospora NBRC 10751.</title>
        <authorList>
            <person name="Ichikawa N."/>
            <person name="Sato H."/>
            <person name="Tonouchi N."/>
        </authorList>
    </citation>
    <scope>NUCLEOTIDE SEQUENCE</scope>
    <source>
        <strain evidence="1">NBRC 10751</strain>
    </source>
</reference>
<evidence type="ECO:0000313" key="2">
    <source>
        <dbReference type="Proteomes" id="UP001165064"/>
    </source>
</evidence>
<evidence type="ECO:0000313" key="1">
    <source>
        <dbReference type="EMBL" id="GME85314.1"/>
    </source>
</evidence>
<gene>
    <name evidence="1" type="ORF">Amon02_000752900</name>
</gene>
<proteinExistence type="predicted"/>